<gene>
    <name evidence="1" type="ORF">SDC9_45932</name>
</gene>
<comment type="caution">
    <text evidence="1">The sequence shown here is derived from an EMBL/GenBank/DDBJ whole genome shotgun (WGS) entry which is preliminary data.</text>
</comment>
<reference evidence="1" key="1">
    <citation type="submission" date="2019-08" db="EMBL/GenBank/DDBJ databases">
        <authorList>
            <person name="Kucharzyk K."/>
            <person name="Murdoch R.W."/>
            <person name="Higgins S."/>
            <person name="Loffler F."/>
        </authorList>
    </citation>
    <scope>NUCLEOTIDE SEQUENCE</scope>
</reference>
<dbReference type="AlphaFoldDB" id="A0A644W7K8"/>
<name>A0A644W7K8_9ZZZZ</name>
<evidence type="ECO:0000313" key="1">
    <source>
        <dbReference type="EMBL" id="MPL99711.1"/>
    </source>
</evidence>
<dbReference type="EMBL" id="VSSQ01000683">
    <property type="protein sequence ID" value="MPL99711.1"/>
    <property type="molecule type" value="Genomic_DNA"/>
</dbReference>
<sequence length="274" mass="30178">MTGNKARLEELGRVLGAEPYALGHQTFVVQMLEPLQCCNGTGVVELDVRLVLIEETAVPLVHERREAVRGEVNGKTVLHCRIGCDDLFNDGFPFTPCPCLADLIHIDAGLVECSLVDQHAVGCCFGGVGDELAFLVGGECHHGGQVLLLHRLDIGDVILDWLQAVDNHRQSVGGDTCKVGRVAAADHQLEFLVILVVGDNLEVQLHMRVGLQVVIHGLQKDIGLIGVIEPQYRKGHIFFRTLFLGSRCKHSRSGEQQDHQCHDYFFHADPPYLD</sequence>
<organism evidence="1">
    <name type="scientific">bioreactor metagenome</name>
    <dbReference type="NCBI Taxonomy" id="1076179"/>
    <lineage>
        <taxon>unclassified sequences</taxon>
        <taxon>metagenomes</taxon>
        <taxon>ecological metagenomes</taxon>
    </lineage>
</organism>
<protein>
    <submittedName>
        <fullName evidence="1">Uncharacterized protein</fullName>
    </submittedName>
</protein>
<proteinExistence type="predicted"/>
<accession>A0A644W7K8</accession>